<dbReference type="AlphaFoldDB" id="A0A1V0NYW7"/>
<reference evidence="2 3" key="1">
    <citation type="journal article" date="2017" name="BMC Genomics">
        <title>Comparative and functional genomics of the Lactococcus lactis taxon; insights into evolution and niche adaptation.</title>
        <authorList>
            <person name="Kelleher P."/>
            <person name="Bottacini F."/>
            <person name="Mahony J."/>
            <person name="Kilcawley K.N."/>
            <person name="van Sinderen D."/>
        </authorList>
    </citation>
    <scope>NUCLEOTIDE SEQUENCE [LARGE SCALE GENOMIC DNA]</scope>
    <source>
        <strain evidence="2 3">UC06</strain>
    </source>
</reference>
<gene>
    <name evidence="2" type="ORF">LLUC06_0134</name>
</gene>
<keyword evidence="1" id="KW-1133">Transmembrane helix</keyword>
<feature type="transmembrane region" description="Helical" evidence="1">
    <location>
        <begin position="12"/>
        <end position="29"/>
    </location>
</feature>
<dbReference type="RefSeq" id="WP_052133406.1">
    <property type="nucleotide sequence ID" value="NZ_CP015902.2"/>
</dbReference>
<keyword evidence="1" id="KW-0472">Membrane</keyword>
<organism evidence="2 3">
    <name type="scientific">Lactococcus lactis subsp. lactis</name>
    <name type="common">Streptococcus lactis</name>
    <dbReference type="NCBI Taxonomy" id="1360"/>
    <lineage>
        <taxon>Bacteria</taxon>
        <taxon>Bacillati</taxon>
        <taxon>Bacillota</taxon>
        <taxon>Bacilli</taxon>
        <taxon>Lactobacillales</taxon>
        <taxon>Streptococcaceae</taxon>
        <taxon>Lactococcus</taxon>
    </lineage>
</organism>
<keyword evidence="1" id="KW-0812">Transmembrane</keyword>
<name>A0A1V0NYW7_LACLL</name>
<dbReference type="EMBL" id="CP015902">
    <property type="protein sequence ID" value="ARE19683.1"/>
    <property type="molecule type" value="Genomic_DNA"/>
</dbReference>
<evidence type="ECO:0000313" key="2">
    <source>
        <dbReference type="EMBL" id="ARE19683.1"/>
    </source>
</evidence>
<accession>A0A1V0NYW7</accession>
<evidence type="ECO:0000313" key="3">
    <source>
        <dbReference type="Proteomes" id="UP000192095"/>
    </source>
</evidence>
<sequence>MFLGLELGSWAEWVTGIGSILAISAGFFYRKHDKKLQIRIKGYLYHFRKQVEFSENQNSTSQDNVSVDKESSYFKINVRNIGEMDTKILEAGITNKYFTYEDIWQDVKEKKYALYTFKTNKEIVGKTALPLNMPWVEKDLGQTISKKSARKLKVYAIDELDNIYYGKLKFVDDITERVKQ</sequence>
<proteinExistence type="predicted"/>
<protein>
    <submittedName>
        <fullName evidence="2">Uncharacterized protein</fullName>
    </submittedName>
</protein>
<evidence type="ECO:0000256" key="1">
    <source>
        <dbReference type="SAM" id="Phobius"/>
    </source>
</evidence>
<dbReference type="Proteomes" id="UP000192095">
    <property type="component" value="Chromosome"/>
</dbReference>